<dbReference type="Gene3D" id="3.30.160.60">
    <property type="entry name" value="Classic Zinc Finger"/>
    <property type="match status" value="1"/>
</dbReference>
<feature type="domain" description="C2H2-type" evidence="10">
    <location>
        <begin position="289"/>
        <end position="320"/>
    </location>
</feature>
<organism evidence="11 12">
    <name type="scientific">Apiospora kogelbergensis</name>
    <dbReference type="NCBI Taxonomy" id="1337665"/>
    <lineage>
        <taxon>Eukaryota</taxon>
        <taxon>Fungi</taxon>
        <taxon>Dikarya</taxon>
        <taxon>Ascomycota</taxon>
        <taxon>Pezizomycotina</taxon>
        <taxon>Sordariomycetes</taxon>
        <taxon>Xylariomycetidae</taxon>
        <taxon>Amphisphaeriales</taxon>
        <taxon>Apiosporaceae</taxon>
        <taxon>Apiospora</taxon>
    </lineage>
</organism>
<evidence type="ECO:0000256" key="7">
    <source>
        <dbReference type="ARBA" id="ARBA00023242"/>
    </source>
</evidence>
<dbReference type="PROSITE" id="PS00028">
    <property type="entry name" value="ZINC_FINGER_C2H2_1"/>
    <property type="match status" value="1"/>
</dbReference>
<dbReference type="SMART" id="SM00355">
    <property type="entry name" value="ZnF_C2H2"/>
    <property type="match status" value="4"/>
</dbReference>
<reference evidence="11 12" key="1">
    <citation type="submission" date="2023-01" db="EMBL/GenBank/DDBJ databases">
        <title>Analysis of 21 Apiospora genomes using comparative genomics revels a genus with tremendous synthesis potential of carbohydrate active enzymes and secondary metabolites.</title>
        <authorList>
            <person name="Sorensen T."/>
        </authorList>
    </citation>
    <scope>NUCLEOTIDE SEQUENCE [LARGE SCALE GENOMIC DNA]</scope>
    <source>
        <strain evidence="11 12">CBS 117206</strain>
    </source>
</reference>
<keyword evidence="6" id="KW-0804">Transcription</keyword>
<keyword evidence="9" id="KW-0732">Signal</keyword>
<comment type="subcellular location">
    <subcellularLocation>
        <location evidence="1">Nucleus</location>
    </subcellularLocation>
</comment>
<dbReference type="PANTHER" id="PTHR46179">
    <property type="entry name" value="ZINC FINGER PROTEIN"/>
    <property type="match status" value="1"/>
</dbReference>
<evidence type="ECO:0000256" key="6">
    <source>
        <dbReference type="ARBA" id="ARBA00023163"/>
    </source>
</evidence>
<evidence type="ECO:0000313" key="11">
    <source>
        <dbReference type="EMBL" id="KAK8096002.1"/>
    </source>
</evidence>
<evidence type="ECO:0000256" key="4">
    <source>
        <dbReference type="ARBA" id="ARBA00022833"/>
    </source>
</evidence>
<proteinExistence type="predicted"/>
<dbReference type="InterPro" id="IPR051061">
    <property type="entry name" value="Zinc_finger_trans_reg"/>
</dbReference>
<feature type="signal peptide" evidence="9">
    <location>
        <begin position="1"/>
        <end position="26"/>
    </location>
</feature>
<keyword evidence="3 8" id="KW-0863">Zinc-finger</keyword>
<dbReference type="InterPro" id="IPR013087">
    <property type="entry name" value="Znf_C2H2_type"/>
</dbReference>
<name>A0AAW0Q9W2_9PEZI</name>
<gene>
    <name evidence="11" type="ORF">PG999_014024</name>
</gene>
<evidence type="ECO:0000256" key="2">
    <source>
        <dbReference type="ARBA" id="ARBA00022723"/>
    </source>
</evidence>
<keyword evidence="7" id="KW-0539">Nucleus</keyword>
<keyword evidence="4" id="KW-0862">Zinc</keyword>
<keyword evidence="2" id="KW-0479">Metal-binding</keyword>
<evidence type="ECO:0000256" key="1">
    <source>
        <dbReference type="ARBA" id="ARBA00004123"/>
    </source>
</evidence>
<dbReference type="PROSITE" id="PS50157">
    <property type="entry name" value="ZINC_FINGER_C2H2_2"/>
    <property type="match status" value="1"/>
</dbReference>
<feature type="chain" id="PRO_5043822058" description="C2H2-type domain-containing protein" evidence="9">
    <location>
        <begin position="27"/>
        <end position="423"/>
    </location>
</feature>
<keyword evidence="5" id="KW-0805">Transcription regulation</keyword>
<evidence type="ECO:0000256" key="5">
    <source>
        <dbReference type="ARBA" id="ARBA00023015"/>
    </source>
</evidence>
<accession>A0AAW0Q9W2</accession>
<evidence type="ECO:0000259" key="10">
    <source>
        <dbReference type="PROSITE" id="PS50157"/>
    </source>
</evidence>
<evidence type="ECO:0000313" key="12">
    <source>
        <dbReference type="Proteomes" id="UP001392437"/>
    </source>
</evidence>
<keyword evidence="12" id="KW-1185">Reference proteome</keyword>
<evidence type="ECO:0000256" key="3">
    <source>
        <dbReference type="ARBA" id="ARBA00022771"/>
    </source>
</evidence>
<dbReference type="EMBL" id="JAQQWP010000011">
    <property type="protein sequence ID" value="KAK8096002.1"/>
    <property type="molecule type" value="Genomic_DNA"/>
</dbReference>
<dbReference type="GO" id="GO:0008270">
    <property type="term" value="F:zinc ion binding"/>
    <property type="evidence" value="ECO:0007669"/>
    <property type="project" value="UniProtKB-KW"/>
</dbReference>
<protein>
    <recommendedName>
        <fullName evidence="10">C2H2-type domain-containing protein</fullName>
    </recommendedName>
</protein>
<evidence type="ECO:0000256" key="8">
    <source>
        <dbReference type="PROSITE-ProRule" id="PRU00042"/>
    </source>
</evidence>
<dbReference type="PANTHER" id="PTHR46179:SF13">
    <property type="entry name" value="C2H2-TYPE DOMAIN-CONTAINING PROTEIN"/>
    <property type="match status" value="1"/>
</dbReference>
<comment type="caution">
    <text evidence="11">The sequence shown here is derived from an EMBL/GenBank/DDBJ whole genome shotgun (WGS) entry which is preliminary data.</text>
</comment>
<sequence>MPPSIFFLLDALISNLFLLQPSSSSSHPIFALIPKAHSLPSSLRRFITHSLRAITRPFAMDNYHFPISSSRVPDDYQGAWSTIIDFSNAAPGHPIYGTAVGPGDLPEMPGPLTNAGDPSPPPCSLWHPSCRMQPHCVFNFNEPADRCVPVSLGNMNYPPSTNFAPFVASAIRPAASNYGYQNSTSIFGHNGLAPSQSEIAAYNDQAKQQFSTGDLAMVHSYRVQHFRCGLDGCEMSFTYSNLRRHQQFHAKHHWIASESPPVCECGQQCAKLDTLQRHISRFQTPSRDLPCGEPDCSSAFQRKDHLVQHLRHAHHYSDAELHDKFPARKATMYVKPVCRFPTCPYYRDAGFKDQPEPFQEANKPFAKQSDYTKHMRDVHEWSPYPCKVHSCDRTDKKGYFSFKALQKHREEKHPEENPLGEES</sequence>
<dbReference type="GO" id="GO:0006357">
    <property type="term" value="P:regulation of transcription by RNA polymerase II"/>
    <property type="evidence" value="ECO:0007669"/>
    <property type="project" value="TreeGrafter"/>
</dbReference>
<evidence type="ECO:0000256" key="9">
    <source>
        <dbReference type="SAM" id="SignalP"/>
    </source>
</evidence>
<dbReference type="Proteomes" id="UP001392437">
    <property type="component" value="Unassembled WGS sequence"/>
</dbReference>
<dbReference type="GO" id="GO:0005634">
    <property type="term" value="C:nucleus"/>
    <property type="evidence" value="ECO:0007669"/>
    <property type="project" value="UniProtKB-SubCell"/>
</dbReference>
<dbReference type="AlphaFoldDB" id="A0AAW0Q9W2"/>